<evidence type="ECO:0000256" key="8">
    <source>
        <dbReference type="SAM" id="Phobius"/>
    </source>
</evidence>
<sequence length="365" mass="40064">MSSFKAYGKVNEAEQARLEACRKTRKRITIISLSSIILVGVIIAVVAGTSVHNPRGHSKNGNGDDQSVSASVKAVCNVTLYKDSCYSSLSPVVDNSSQIQPEDLFKLSIKVALTQVSTAAKYFSEQGVFKSVTDNMTVTALQNCHELLGLAIDHLNSSLTLDEQSSLLDVFDDLKTWLSAAGTYQQTCIDGFEEAKEALKDSVVNYLKNSTQLTSNSLAIITWISKVASTVNLGRRLMSFPYSHNNQEPEWLHAKNRKLLETEVDLKKKADIVVAKDGSGKYNTIAAALKAVHDKSDKRTVIYVKKGVYFENVRVEKPKWNVLMIGDGMTSTIVSGSLNFIDGTPTFSHCNIWYVLSPVSQLALI</sequence>
<evidence type="ECO:0000259" key="9">
    <source>
        <dbReference type="SMART" id="SM00856"/>
    </source>
</evidence>
<gene>
    <name evidence="10" type="ORF">O6P43_001570</name>
</gene>
<keyword evidence="8" id="KW-1133">Transmembrane helix</keyword>
<evidence type="ECO:0000256" key="2">
    <source>
        <dbReference type="ARBA" id="ARBA00005184"/>
    </source>
</evidence>
<dbReference type="GO" id="GO:0030599">
    <property type="term" value="F:pectinesterase activity"/>
    <property type="evidence" value="ECO:0007669"/>
    <property type="project" value="InterPro"/>
</dbReference>
<keyword evidence="11" id="KW-1185">Reference proteome</keyword>
<dbReference type="GO" id="GO:0042545">
    <property type="term" value="P:cell wall modification"/>
    <property type="evidence" value="ECO:0007669"/>
    <property type="project" value="InterPro"/>
</dbReference>
<evidence type="ECO:0000256" key="5">
    <source>
        <dbReference type="ARBA" id="ARBA00022512"/>
    </source>
</evidence>
<dbReference type="SUPFAM" id="SSF101148">
    <property type="entry name" value="Plant invertase/pectin methylesterase inhibitor"/>
    <property type="match status" value="1"/>
</dbReference>
<accession>A0AAD7VNX6</accession>
<dbReference type="InterPro" id="IPR035513">
    <property type="entry name" value="Invertase/methylesterase_inhib"/>
</dbReference>
<keyword evidence="8" id="KW-0472">Membrane</keyword>
<name>A0AAD7VNX6_QUISA</name>
<dbReference type="AlphaFoldDB" id="A0AAD7VNX6"/>
<evidence type="ECO:0000256" key="7">
    <source>
        <dbReference type="ARBA" id="ARBA00023085"/>
    </source>
</evidence>
<keyword evidence="6" id="KW-0378">Hydrolase</keyword>
<evidence type="ECO:0000256" key="4">
    <source>
        <dbReference type="ARBA" id="ARBA00007786"/>
    </source>
</evidence>
<evidence type="ECO:0000256" key="6">
    <source>
        <dbReference type="ARBA" id="ARBA00022801"/>
    </source>
</evidence>
<feature type="transmembrane region" description="Helical" evidence="8">
    <location>
        <begin position="28"/>
        <end position="48"/>
    </location>
</feature>
<comment type="pathway">
    <text evidence="2">Glycan metabolism; pectin degradation; 2-dehydro-3-deoxy-D-gluconate from pectin: step 1/5.</text>
</comment>
<dbReference type="FunFam" id="1.20.140.40:FF:000001">
    <property type="entry name" value="Pectinesterase"/>
    <property type="match status" value="1"/>
</dbReference>
<comment type="caution">
    <text evidence="10">The sequence shown here is derived from an EMBL/GenBank/DDBJ whole genome shotgun (WGS) entry which is preliminary data.</text>
</comment>
<dbReference type="InterPro" id="IPR000070">
    <property type="entry name" value="Pectinesterase_cat"/>
</dbReference>
<keyword evidence="5" id="KW-0134">Cell wall</keyword>
<evidence type="ECO:0000313" key="11">
    <source>
        <dbReference type="Proteomes" id="UP001163823"/>
    </source>
</evidence>
<evidence type="ECO:0000256" key="3">
    <source>
        <dbReference type="ARBA" id="ARBA00006027"/>
    </source>
</evidence>
<dbReference type="InterPro" id="IPR012334">
    <property type="entry name" value="Pectin_lyas_fold"/>
</dbReference>
<dbReference type="Pfam" id="PF01095">
    <property type="entry name" value="Pectinesterase"/>
    <property type="match status" value="1"/>
</dbReference>
<dbReference type="Proteomes" id="UP001163823">
    <property type="component" value="Chromosome 1"/>
</dbReference>
<protein>
    <submittedName>
        <fullName evidence="10">Pectinesterase</fullName>
    </submittedName>
</protein>
<keyword evidence="7" id="KW-0063">Aspartyl esterase</keyword>
<dbReference type="CDD" id="cd15798">
    <property type="entry name" value="PMEI-like_3"/>
    <property type="match status" value="1"/>
</dbReference>
<dbReference type="GO" id="GO:0004857">
    <property type="term" value="F:enzyme inhibitor activity"/>
    <property type="evidence" value="ECO:0007669"/>
    <property type="project" value="InterPro"/>
</dbReference>
<comment type="subcellular location">
    <subcellularLocation>
        <location evidence="1">Secreted</location>
        <location evidence="1">Cell wall</location>
    </subcellularLocation>
</comment>
<dbReference type="KEGG" id="qsa:O6P43_001570"/>
<proteinExistence type="inferred from homology"/>
<dbReference type="SUPFAM" id="SSF51126">
    <property type="entry name" value="Pectin lyase-like"/>
    <property type="match status" value="1"/>
</dbReference>
<reference evidence="10 11" key="1">
    <citation type="journal article" date="2023" name="Science">
        <title>Elucidation of the pathway for biosynthesis of saponin adjuvants from the soapbark tree.</title>
        <authorList>
            <person name="Reed J."/>
            <person name="Orme A."/>
            <person name="El-Demerdash A."/>
            <person name="Owen C."/>
            <person name="Martin L.B.B."/>
            <person name="Misra R.C."/>
            <person name="Kikuchi S."/>
            <person name="Rejzek M."/>
            <person name="Martin A.C."/>
            <person name="Harkess A."/>
            <person name="Leebens-Mack J."/>
            <person name="Louveau T."/>
            <person name="Stephenson M.J."/>
            <person name="Osbourn A."/>
        </authorList>
    </citation>
    <scope>NUCLEOTIDE SEQUENCE [LARGE SCALE GENOMIC DNA]</scope>
    <source>
        <strain evidence="10">S10</strain>
    </source>
</reference>
<dbReference type="PANTHER" id="PTHR31707">
    <property type="entry name" value="PECTINESTERASE"/>
    <property type="match status" value="1"/>
</dbReference>
<dbReference type="EMBL" id="JARAOO010000001">
    <property type="protein sequence ID" value="KAJ7982448.1"/>
    <property type="molecule type" value="Genomic_DNA"/>
</dbReference>
<dbReference type="SMART" id="SM00856">
    <property type="entry name" value="PMEI"/>
    <property type="match status" value="1"/>
</dbReference>
<comment type="similarity">
    <text evidence="3">In the N-terminal section; belongs to the PMEI family.</text>
</comment>
<dbReference type="NCBIfam" id="TIGR01614">
    <property type="entry name" value="PME_inhib"/>
    <property type="match status" value="1"/>
</dbReference>
<keyword evidence="8" id="KW-0812">Transmembrane</keyword>
<dbReference type="Gene3D" id="1.20.140.40">
    <property type="entry name" value="Invertase/pectin methylesterase inhibitor family protein"/>
    <property type="match status" value="1"/>
</dbReference>
<evidence type="ECO:0000256" key="1">
    <source>
        <dbReference type="ARBA" id="ARBA00004191"/>
    </source>
</evidence>
<organism evidence="10 11">
    <name type="scientific">Quillaja saponaria</name>
    <name type="common">Soap bark tree</name>
    <dbReference type="NCBI Taxonomy" id="32244"/>
    <lineage>
        <taxon>Eukaryota</taxon>
        <taxon>Viridiplantae</taxon>
        <taxon>Streptophyta</taxon>
        <taxon>Embryophyta</taxon>
        <taxon>Tracheophyta</taxon>
        <taxon>Spermatophyta</taxon>
        <taxon>Magnoliopsida</taxon>
        <taxon>eudicotyledons</taxon>
        <taxon>Gunneridae</taxon>
        <taxon>Pentapetalae</taxon>
        <taxon>rosids</taxon>
        <taxon>fabids</taxon>
        <taxon>Fabales</taxon>
        <taxon>Quillajaceae</taxon>
        <taxon>Quillaja</taxon>
    </lineage>
</organism>
<comment type="similarity">
    <text evidence="4">In the C-terminal section; belongs to the pectinesterase family.</text>
</comment>
<dbReference type="Gene3D" id="2.160.20.10">
    <property type="entry name" value="Single-stranded right-handed beta-helix, Pectin lyase-like"/>
    <property type="match status" value="1"/>
</dbReference>
<dbReference type="InterPro" id="IPR006501">
    <property type="entry name" value="Pectinesterase_inhib_dom"/>
</dbReference>
<evidence type="ECO:0000313" key="10">
    <source>
        <dbReference type="EMBL" id="KAJ7982448.1"/>
    </source>
</evidence>
<dbReference type="InterPro" id="IPR011050">
    <property type="entry name" value="Pectin_lyase_fold/virulence"/>
</dbReference>
<feature type="domain" description="Pectinesterase inhibitor" evidence="9">
    <location>
        <begin position="67"/>
        <end position="220"/>
    </location>
</feature>
<dbReference type="Pfam" id="PF04043">
    <property type="entry name" value="PMEI"/>
    <property type="match status" value="1"/>
</dbReference>
<keyword evidence="5" id="KW-0964">Secreted</keyword>